<evidence type="ECO:0000256" key="7">
    <source>
        <dbReference type="SAM" id="Phobius"/>
    </source>
</evidence>
<feature type="domain" description="MacB-like periplasmic core" evidence="9">
    <location>
        <begin position="49"/>
        <end position="262"/>
    </location>
</feature>
<proteinExistence type="inferred from homology"/>
<dbReference type="GO" id="GO:0005886">
    <property type="term" value="C:plasma membrane"/>
    <property type="evidence" value="ECO:0007669"/>
    <property type="project" value="UniProtKB-SubCell"/>
</dbReference>
<dbReference type="PANTHER" id="PTHR30572:SF4">
    <property type="entry name" value="ABC TRANSPORTER PERMEASE YTRF"/>
    <property type="match status" value="1"/>
</dbReference>
<evidence type="ECO:0000259" key="9">
    <source>
        <dbReference type="Pfam" id="PF12704"/>
    </source>
</evidence>
<comment type="subcellular location">
    <subcellularLocation>
        <location evidence="1">Cell membrane</location>
        <topology evidence="1">Multi-pass membrane protein</topology>
    </subcellularLocation>
</comment>
<keyword evidence="5 7" id="KW-0472">Membrane</keyword>
<feature type="domain" description="ABC3 transporter permease C-terminal" evidence="8">
    <location>
        <begin position="300"/>
        <end position="412"/>
    </location>
</feature>
<evidence type="ECO:0000313" key="11">
    <source>
        <dbReference type="Proteomes" id="UP001304423"/>
    </source>
</evidence>
<dbReference type="PANTHER" id="PTHR30572">
    <property type="entry name" value="MEMBRANE COMPONENT OF TRANSPORTER-RELATED"/>
    <property type="match status" value="1"/>
</dbReference>
<dbReference type="RefSeq" id="WP_316392451.1">
    <property type="nucleotide sequence ID" value="NZ_CP136339.1"/>
</dbReference>
<dbReference type="AlphaFoldDB" id="A0AAX4EWX0"/>
<feature type="transmembrane region" description="Helical" evidence="7">
    <location>
        <begin position="338"/>
        <end position="371"/>
    </location>
</feature>
<evidence type="ECO:0000313" key="10">
    <source>
        <dbReference type="EMBL" id="WOA51933.1"/>
    </source>
</evidence>
<keyword evidence="2" id="KW-1003">Cell membrane</keyword>
<protein>
    <submittedName>
        <fullName evidence="10">ABC transporter permease</fullName>
    </submittedName>
</protein>
<organism evidence="10 11">
    <name type="scientific">Dickeya solani</name>
    <dbReference type="NCBI Taxonomy" id="1089444"/>
    <lineage>
        <taxon>Bacteria</taxon>
        <taxon>Pseudomonadati</taxon>
        <taxon>Pseudomonadota</taxon>
        <taxon>Gammaproteobacteria</taxon>
        <taxon>Enterobacterales</taxon>
        <taxon>Pectobacteriaceae</taxon>
        <taxon>Dickeya</taxon>
    </lineage>
</organism>
<feature type="transmembrane region" description="Helical" evidence="7">
    <location>
        <begin position="383"/>
        <end position="401"/>
    </location>
</feature>
<feature type="transmembrane region" description="Helical" evidence="7">
    <location>
        <begin position="295"/>
        <end position="317"/>
    </location>
</feature>
<dbReference type="EMBL" id="CP136339">
    <property type="protein sequence ID" value="WOA51933.1"/>
    <property type="molecule type" value="Genomic_DNA"/>
</dbReference>
<sequence length="419" mass="45104">MMNDWRSSCSGVAICMTVRWSGSEHGMNVVQQWLEACRNLIAFHQRASLAMLGIGVGSALVAALLLLGKSAQQMALSAFDHLGGDIIVVDIGIKEDSHSPVPLLPVKLDLSALSHVHRGIRRVVPVARWNASLPQKGDDDGIPLMVIGSTPDLMPLLGLTLAQGRAFSRYDSRSTYAIVSADLASRLSGSAPARTFRLGHYGFDVIGTLKSATLSIGGQTTEHIVLVPIETITRISPFATTDRLYIQVTSTTLLTPVVDAIRPWLEQMLPTRTIQVQIQQQLIDSMAQQNATFRYLLAALAAVALLMGGIGVMNVMVMSVSARRHEIGLRQAIGARSLDIGVLFLLEAALLSLPGAVLGCVAGALFAWIYTRYVDWPLMADPWVFPLAIGSALLLAVFFGLKPSLTAARLSPAEALREH</sequence>
<feature type="transmembrane region" description="Helical" evidence="7">
    <location>
        <begin position="48"/>
        <end position="67"/>
    </location>
</feature>
<evidence type="ECO:0000259" key="8">
    <source>
        <dbReference type="Pfam" id="PF02687"/>
    </source>
</evidence>
<evidence type="ECO:0000256" key="2">
    <source>
        <dbReference type="ARBA" id="ARBA00022475"/>
    </source>
</evidence>
<keyword evidence="3 7" id="KW-0812">Transmembrane</keyword>
<name>A0AAX4EWX0_9GAMM</name>
<evidence type="ECO:0000256" key="1">
    <source>
        <dbReference type="ARBA" id="ARBA00004651"/>
    </source>
</evidence>
<comment type="similarity">
    <text evidence="6">Belongs to the ABC-4 integral membrane protein family.</text>
</comment>
<dbReference type="InterPro" id="IPR003838">
    <property type="entry name" value="ABC3_permease_C"/>
</dbReference>
<evidence type="ECO:0000256" key="6">
    <source>
        <dbReference type="ARBA" id="ARBA00038076"/>
    </source>
</evidence>
<dbReference type="Proteomes" id="UP001304423">
    <property type="component" value="Chromosome"/>
</dbReference>
<evidence type="ECO:0000256" key="4">
    <source>
        <dbReference type="ARBA" id="ARBA00022989"/>
    </source>
</evidence>
<dbReference type="InterPro" id="IPR025857">
    <property type="entry name" value="MacB_PCD"/>
</dbReference>
<accession>A0AAX4EWX0</accession>
<gene>
    <name evidence="10" type="ORF">RXA29_18910</name>
</gene>
<dbReference type="GO" id="GO:0022857">
    <property type="term" value="F:transmembrane transporter activity"/>
    <property type="evidence" value="ECO:0007669"/>
    <property type="project" value="TreeGrafter"/>
</dbReference>
<reference evidence="10" key="1">
    <citation type="submission" date="2023-10" db="EMBL/GenBank/DDBJ databases">
        <title>Clonality and diversity in the soft rot Dickeya solani phytopathogen.</title>
        <authorList>
            <person name="Pedron J."/>
            <person name="Van Gijsegem F."/>
            <person name="Portier P."/>
            <person name="Taghouti G."/>
        </authorList>
    </citation>
    <scope>NUCLEOTIDE SEQUENCE</scope>
    <source>
        <strain evidence="10">CFBP5647</strain>
    </source>
</reference>
<evidence type="ECO:0000256" key="5">
    <source>
        <dbReference type="ARBA" id="ARBA00023136"/>
    </source>
</evidence>
<dbReference type="Pfam" id="PF12704">
    <property type="entry name" value="MacB_PCD"/>
    <property type="match status" value="1"/>
</dbReference>
<keyword evidence="4 7" id="KW-1133">Transmembrane helix</keyword>
<dbReference type="Pfam" id="PF02687">
    <property type="entry name" value="FtsX"/>
    <property type="match status" value="1"/>
</dbReference>
<dbReference type="InterPro" id="IPR050250">
    <property type="entry name" value="Macrolide_Exporter_MacB"/>
</dbReference>
<evidence type="ECO:0000256" key="3">
    <source>
        <dbReference type="ARBA" id="ARBA00022692"/>
    </source>
</evidence>